<evidence type="ECO:0000256" key="1">
    <source>
        <dbReference type="SAM" id="MobiDB-lite"/>
    </source>
</evidence>
<feature type="compositionally biased region" description="Polar residues" evidence="1">
    <location>
        <begin position="351"/>
        <end position="360"/>
    </location>
</feature>
<organism evidence="2 3">
    <name type="scientific">Teratosphaeria destructans</name>
    <dbReference type="NCBI Taxonomy" id="418781"/>
    <lineage>
        <taxon>Eukaryota</taxon>
        <taxon>Fungi</taxon>
        <taxon>Dikarya</taxon>
        <taxon>Ascomycota</taxon>
        <taxon>Pezizomycotina</taxon>
        <taxon>Dothideomycetes</taxon>
        <taxon>Dothideomycetidae</taxon>
        <taxon>Mycosphaerellales</taxon>
        <taxon>Teratosphaeriaceae</taxon>
        <taxon>Teratosphaeria</taxon>
    </lineage>
</organism>
<dbReference type="EMBL" id="RIBY02002210">
    <property type="protein sequence ID" value="KAH9822779.1"/>
    <property type="molecule type" value="Genomic_DNA"/>
</dbReference>
<feature type="region of interest" description="Disordered" evidence="1">
    <location>
        <begin position="137"/>
        <end position="173"/>
    </location>
</feature>
<gene>
    <name evidence="2" type="ORF">Tdes44962_MAKER10276</name>
</gene>
<feature type="compositionally biased region" description="Basic and acidic residues" evidence="1">
    <location>
        <begin position="150"/>
        <end position="161"/>
    </location>
</feature>
<feature type="region of interest" description="Disordered" evidence="1">
    <location>
        <begin position="396"/>
        <end position="458"/>
    </location>
</feature>
<reference evidence="2 3" key="2">
    <citation type="journal article" date="2021" name="Curr. Genet.">
        <title>Genetic response to nitrogen starvation in the aggressive Eucalyptus foliar pathogen Teratosphaeria destructans.</title>
        <authorList>
            <person name="Havenga M."/>
            <person name="Wingfield B.D."/>
            <person name="Wingfield M.J."/>
            <person name="Dreyer L.L."/>
            <person name="Roets F."/>
            <person name="Aylward J."/>
        </authorList>
    </citation>
    <scope>NUCLEOTIDE SEQUENCE [LARGE SCALE GENOMIC DNA]</scope>
    <source>
        <strain evidence="2">CMW44962</strain>
    </source>
</reference>
<dbReference type="OrthoDB" id="5404794at2759"/>
<feature type="compositionally biased region" description="Basic and acidic residues" evidence="1">
    <location>
        <begin position="71"/>
        <end position="93"/>
    </location>
</feature>
<name>A0A9W7SM99_9PEZI</name>
<keyword evidence="3" id="KW-1185">Reference proteome</keyword>
<feature type="region of interest" description="Disordered" evidence="1">
    <location>
        <begin position="1"/>
        <end position="125"/>
    </location>
</feature>
<feature type="compositionally biased region" description="Low complexity" evidence="1">
    <location>
        <begin position="577"/>
        <end position="588"/>
    </location>
</feature>
<dbReference type="Proteomes" id="UP001138500">
    <property type="component" value="Unassembled WGS sequence"/>
</dbReference>
<reference evidence="2 3" key="1">
    <citation type="journal article" date="2018" name="IMA Fungus">
        <title>IMA Genome-F 10: Nine draft genome sequences of Claviceps purpurea s.lat., including C. arundinis, C. humidiphila, and C. cf. spartinae, pseudomolecules for the pitch canker pathogen Fusarium circinatum, draft genome of Davidsoniella eucalypti, Grosmannia galeiformis, Quambalaria eucalypti, and Teratosphaeria destructans.</title>
        <authorList>
            <person name="Wingfield B.D."/>
            <person name="Liu M."/>
            <person name="Nguyen H.D."/>
            <person name="Lane F.A."/>
            <person name="Morgan S.W."/>
            <person name="De Vos L."/>
            <person name="Wilken P.M."/>
            <person name="Duong T.A."/>
            <person name="Aylward J."/>
            <person name="Coetzee M.P."/>
            <person name="Dadej K."/>
            <person name="De Beer Z.W."/>
            <person name="Findlay W."/>
            <person name="Havenga M."/>
            <person name="Kolarik M."/>
            <person name="Menzies J.G."/>
            <person name="Naidoo K."/>
            <person name="Pochopski O."/>
            <person name="Shoukouhi P."/>
            <person name="Santana Q.C."/>
            <person name="Seifert K.A."/>
            <person name="Soal N."/>
            <person name="Steenkamp E.T."/>
            <person name="Tatham C.T."/>
            <person name="van der Nest M.A."/>
            <person name="Wingfield M.J."/>
        </authorList>
    </citation>
    <scope>NUCLEOTIDE SEQUENCE [LARGE SCALE GENOMIC DNA]</scope>
    <source>
        <strain evidence="2">CMW44962</strain>
    </source>
</reference>
<accession>A0A9W7SM99</accession>
<sequence>MPPPPLRRVLEDSDDDGDGVSLEPEIPATKSQPCGRQEGPAANIDTESVEERTFKPGLDGTDEQQSITSTERLRKEIRSAERHLVRDSGETKSSDSSAGKASKRRHTEVRGPGIGGSMTSSERSVKRIKTLKTYGSKHRSALALPDDEGDFSRLRDNERRLSGGGGLVDGPLGRGFIEHEPRQMFDDSGSTAVYGTASQERMLEAARGRADGGGFGMMTLPVSDPERSSSFPWSPSVQTQGRLQVWGEAELGAGGGTGDAELATGGGMGDVHVADDVDGAGPANVATHVDDSHADAASKFSSPRGAVRQSGTQPQDPEFALLQEPSRQVTDLNHAPQTPGLRSSPRVEIPVSTTISAQKTTKARKRKLSDGPTELLNSEEVAIGLPKECYVPRLSRRRTQAAEEPIDYSVRPEKAAKIKRNKTTAIAKSSPSQQSRPSTNPATDTSTKVVKQSEGVAGLETPRSLRKNHVVTSEDLGVTPETGQAWSMINKWLKSPEGQQNDPKGVPSLHACVEDHQPLQPPRCEPAISPPAENVGVEASDTAKAQAGDDIVVKPAQRQDKGLLTAPPKQDDEMFIKPAPKQKTTASKAKAKRRATTIFEDHVHL</sequence>
<evidence type="ECO:0000313" key="3">
    <source>
        <dbReference type="Proteomes" id="UP001138500"/>
    </source>
</evidence>
<feature type="region of interest" description="Disordered" evidence="1">
    <location>
        <begin position="276"/>
        <end position="371"/>
    </location>
</feature>
<dbReference type="AlphaFoldDB" id="A0A9W7SM99"/>
<feature type="compositionally biased region" description="Polar residues" evidence="1">
    <location>
        <begin position="423"/>
        <end position="450"/>
    </location>
</feature>
<proteinExistence type="predicted"/>
<feature type="region of interest" description="Disordered" evidence="1">
    <location>
        <begin position="556"/>
        <end position="591"/>
    </location>
</feature>
<feature type="non-terminal residue" evidence="2">
    <location>
        <position position="605"/>
    </location>
</feature>
<protein>
    <submittedName>
        <fullName evidence="2">DNA binding domain with preference for A/T rich regions</fullName>
    </submittedName>
</protein>
<evidence type="ECO:0000313" key="2">
    <source>
        <dbReference type="EMBL" id="KAH9822779.1"/>
    </source>
</evidence>
<comment type="caution">
    <text evidence="2">The sequence shown here is derived from an EMBL/GenBank/DDBJ whole genome shotgun (WGS) entry which is preliminary data.</text>
</comment>